<keyword evidence="4 7" id="KW-0833">Ubl conjugation pathway</keyword>
<dbReference type="CDD" id="cd23804">
    <property type="entry name" value="UBCc_UBE2S"/>
    <property type="match status" value="1"/>
</dbReference>
<keyword evidence="2" id="KW-0808">Transferase</keyword>
<evidence type="ECO:0000313" key="9">
    <source>
        <dbReference type="EMBL" id="ACO68429.1"/>
    </source>
</evidence>
<dbReference type="eggNOG" id="KOG0423">
    <property type="taxonomic scope" value="Eukaryota"/>
</dbReference>
<evidence type="ECO:0000259" key="8">
    <source>
        <dbReference type="PROSITE" id="PS50127"/>
    </source>
</evidence>
<dbReference type="SMART" id="SM00212">
    <property type="entry name" value="UBCc"/>
    <property type="match status" value="1"/>
</dbReference>
<reference evidence="9 10" key="1">
    <citation type="journal article" date="2009" name="Science">
        <title>Green evolution and dynamic adaptations revealed by genomes of the marine picoeukaryotes Micromonas.</title>
        <authorList>
            <person name="Worden A.Z."/>
            <person name="Lee J.H."/>
            <person name="Mock T."/>
            <person name="Rouze P."/>
            <person name="Simmons M.P."/>
            <person name="Aerts A.L."/>
            <person name="Allen A.E."/>
            <person name="Cuvelier M.L."/>
            <person name="Derelle E."/>
            <person name="Everett M.V."/>
            <person name="Foulon E."/>
            <person name="Grimwood J."/>
            <person name="Gundlach H."/>
            <person name="Henrissat B."/>
            <person name="Napoli C."/>
            <person name="McDonald S.M."/>
            <person name="Parker M.S."/>
            <person name="Rombauts S."/>
            <person name="Salamov A."/>
            <person name="Von Dassow P."/>
            <person name="Badger J.H."/>
            <person name="Coutinho P.M."/>
            <person name="Demir E."/>
            <person name="Dubchak I."/>
            <person name="Gentemann C."/>
            <person name="Eikrem W."/>
            <person name="Gready J.E."/>
            <person name="John U."/>
            <person name="Lanier W."/>
            <person name="Lindquist E.A."/>
            <person name="Lucas S."/>
            <person name="Mayer K.F."/>
            <person name="Moreau H."/>
            <person name="Not F."/>
            <person name="Otillar R."/>
            <person name="Panaud O."/>
            <person name="Pangilinan J."/>
            <person name="Paulsen I."/>
            <person name="Piegu B."/>
            <person name="Poliakov A."/>
            <person name="Robbens S."/>
            <person name="Schmutz J."/>
            <person name="Toulza E."/>
            <person name="Wyss T."/>
            <person name="Zelensky A."/>
            <person name="Zhou K."/>
            <person name="Armbrust E.V."/>
            <person name="Bhattacharya D."/>
            <person name="Goodenough U.W."/>
            <person name="Van de Peer Y."/>
            <person name="Grigoriev I.V."/>
        </authorList>
    </citation>
    <scope>NUCLEOTIDE SEQUENCE [LARGE SCALE GENOMIC DNA]</scope>
    <source>
        <strain evidence="10">RCC299 / NOUM17</strain>
    </source>
</reference>
<dbReference type="GO" id="GO:0005524">
    <property type="term" value="F:ATP binding"/>
    <property type="evidence" value="ECO:0007669"/>
    <property type="project" value="UniProtKB-UniRule"/>
</dbReference>
<dbReference type="Proteomes" id="UP000002009">
    <property type="component" value="Chromosome 1"/>
</dbReference>
<evidence type="ECO:0000256" key="6">
    <source>
        <dbReference type="PROSITE-ProRule" id="PRU10133"/>
    </source>
</evidence>
<dbReference type="InParanoid" id="C1FDP5"/>
<evidence type="ECO:0000256" key="2">
    <source>
        <dbReference type="ARBA" id="ARBA00022679"/>
    </source>
</evidence>
<evidence type="ECO:0000313" key="10">
    <source>
        <dbReference type="Proteomes" id="UP000002009"/>
    </source>
</evidence>
<evidence type="ECO:0000256" key="3">
    <source>
        <dbReference type="ARBA" id="ARBA00022741"/>
    </source>
</evidence>
<dbReference type="PANTHER" id="PTHR24067">
    <property type="entry name" value="UBIQUITIN-CONJUGATING ENZYME E2"/>
    <property type="match status" value="1"/>
</dbReference>
<dbReference type="GeneID" id="8250483"/>
<keyword evidence="5 7" id="KW-0067">ATP-binding</keyword>
<dbReference type="OrthoDB" id="10069349at2759"/>
<accession>C1FDP5</accession>
<evidence type="ECO:0000256" key="4">
    <source>
        <dbReference type="ARBA" id="ARBA00022786"/>
    </source>
</evidence>
<name>C1FDP5_MICCC</name>
<dbReference type="SUPFAM" id="SSF54495">
    <property type="entry name" value="UBC-like"/>
    <property type="match status" value="1"/>
</dbReference>
<keyword evidence="10" id="KW-1185">Reference proteome</keyword>
<gene>
    <name evidence="9" type="ORF">MICPUN_55138</name>
</gene>
<dbReference type="PROSITE" id="PS50127">
    <property type="entry name" value="UBC_2"/>
    <property type="match status" value="1"/>
</dbReference>
<feature type="domain" description="UBC core" evidence="8">
    <location>
        <begin position="8"/>
        <end position="155"/>
    </location>
</feature>
<dbReference type="FunCoup" id="C1FDP5">
    <property type="interactions" value="1889"/>
</dbReference>
<evidence type="ECO:0000256" key="5">
    <source>
        <dbReference type="ARBA" id="ARBA00022840"/>
    </source>
</evidence>
<keyword evidence="3 7" id="KW-0547">Nucleotide-binding</keyword>
<dbReference type="EMBL" id="CP001574">
    <property type="protein sequence ID" value="ACO68429.1"/>
    <property type="molecule type" value="Genomic_DNA"/>
</dbReference>
<sequence length="188" mass="21224">MDGNLSRATIRFISKQLKELHDSPPEGINVLLSEENITEITAEVEGPADTPFHGGTFKMRLILPHDYPEAPPKGFFVTKIFHPNIRQPGGEICVNTLKKDWQPSHSLRHVLMVIRCLLIEPFPESALNEEAAKLLLEDYDEYFRRAKMLTSIYASTLGHAESCAKSSESSKAVLKGNMKHKKKSLRRL</sequence>
<proteinExistence type="inferred from homology"/>
<dbReference type="GO" id="GO:0061631">
    <property type="term" value="F:ubiquitin conjugating enzyme activity"/>
    <property type="evidence" value="ECO:0007669"/>
    <property type="project" value="UniProtKB-EC"/>
</dbReference>
<dbReference type="OMA" id="QPAKCGA"/>
<dbReference type="RefSeq" id="XP_002507171.1">
    <property type="nucleotide sequence ID" value="XM_002507125.1"/>
</dbReference>
<comment type="similarity">
    <text evidence="7">Belongs to the ubiquitin-conjugating enzyme family.</text>
</comment>
<dbReference type="KEGG" id="mis:MICPUN_55138"/>
<organism evidence="9 10">
    <name type="scientific">Micromonas commoda (strain RCC299 / NOUM17 / CCMP2709)</name>
    <name type="common">Picoplanktonic green alga</name>
    <dbReference type="NCBI Taxonomy" id="296587"/>
    <lineage>
        <taxon>Eukaryota</taxon>
        <taxon>Viridiplantae</taxon>
        <taxon>Chlorophyta</taxon>
        <taxon>Mamiellophyceae</taxon>
        <taxon>Mamiellales</taxon>
        <taxon>Mamiellaceae</taxon>
        <taxon>Micromonas</taxon>
    </lineage>
</organism>
<evidence type="ECO:0000256" key="1">
    <source>
        <dbReference type="ARBA" id="ARBA00012486"/>
    </source>
</evidence>
<dbReference type="InterPro" id="IPR000608">
    <property type="entry name" value="UBC"/>
</dbReference>
<evidence type="ECO:0000256" key="7">
    <source>
        <dbReference type="RuleBase" id="RU362109"/>
    </source>
</evidence>
<dbReference type="EC" id="2.3.2.23" evidence="1"/>
<dbReference type="AlphaFoldDB" id="C1FDP5"/>
<dbReference type="InterPro" id="IPR016135">
    <property type="entry name" value="UBQ-conjugating_enzyme/RWD"/>
</dbReference>
<dbReference type="InterPro" id="IPR050113">
    <property type="entry name" value="Ub_conjugating_enzyme"/>
</dbReference>
<dbReference type="Gene3D" id="3.10.110.10">
    <property type="entry name" value="Ubiquitin Conjugating Enzyme"/>
    <property type="match status" value="1"/>
</dbReference>
<dbReference type="InterPro" id="IPR023313">
    <property type="entry name" value="UBQ-conjugating_AS"/>
</dbReference>
<protein>
    <recommendedName>
        <fullName evidence="1">E2 ubiquitin-conjugating enzyme</fullName>
        <ecNumber evidence="1">2.3.2.23</ecNumber>
    </recommendedName>
</protein>
<dbReference type="Pfam" id="PF00179">
    <property type="entry name" value="UQ_con"/>
    <property type="match status" value="1"/>
</dbReference>
<dbReference type="STRING" id="296587.C1FDP5"/>
<dbReference type="PROSITE" id="PS00183">
    <property type="entry name" value="UBC_1"/>
    <property type="match status" value="1"/>
</dbReference>
<feature type="active site" description="Glycyl thioester intermediate" evidence="6">
    <location>
        <position position="93"/>
    </location>
</feature>
<dbReference type="FunFam" id="3.10.110.10:FF:000031">
    <property type="entry name" value="Ubiquitin-conjugating enzyme E2 22"/>
    <property type="match status" value="1"/>
</dbReference>